<evidence type="ECO:0000313" key="2">
    <source>
        <dbReference type="EMBL" id="KAJ8378712.1"/>
    </source>
</evidence>
<proteinExistence type="predicted"/>
<feature type="region of interest" description="Disordered" evidence="1">
    <location>
        <begin position="109"/>
        <end position="140"/>
    </location>
</feature>
<organism evidence="2 3">
    <name type="scientific">Aldrovandia affinis</name>
    <dbReference type="NCBI Taxonomy" id="143900"/>
    <lineage>
        <taxon>Eukaryota</taxon>
        <taxon>Metazoa</taxon>
        <taxon>Chordata</taxon>
        <taxon>Craniata</taxon>
        <taxon>Vertebrata</taxon>
        <taxon>Euteleostomi</taxon>
        <taxon>Actinopterygii</taxon>
        <taxon>Neopterygii</taxon>
        <taxon>Teleostei</taxon>
        <taxon>Notacanthiformes</taxon>
        <taxon>Halosauridae</taxon>
        <taxon>Aldrovandia</taxon>
    </lineage>
</organism>
<feature type="region of interest" description="Disordered" evidence="1">
    <location>
        <begin position="1"/>
        <end position="20"/>
    </location>
</feature>
<sequence length="175" mass="18750">MGSPTSSRWSTEPPGGWRPSHCLQQCLPTWLGHTSAPGLPGSALRLTSPPTRGRTAADDVFIRHNTHQGPLQSPYDGPLSFLQTADKTFVADVGGVDRLKPAHLDLDRPIRLAQTPRRGRPPDVTPSACPQAPRDPPVSAQGFQTRCGHMVRGPQRLTLPVLVNSGGTYVGNTAL</sequence>
<gene>
    <name evidence="2" type="ORF">AAFF_G00236900</name>
</gene>
<reference evidence="2" key="1">
    <citation type="journal article" date="2023" name="Science">
        <title>Genome structures resolve the early diversification of teleost fishes.</title>
        <authorList>
            <person name="Parey E."/>
            <person name="Louis A."/>
            <person name="Montfort J."/>
            <person name="Bouchez O."/>
            <person name="Roques C."/>
            <person name="Iampietro C."/>
            <person name="Lluch J."/>
            <person name="Castinel A."/>
            <person name="Donnadieu C."/>
            <person name="Desvignes T."/>
            <person name="Floi Bucao C."/>
            <person name="Jouanno E."/>
            <person name="Wen M."/>
            <person name="Mejri S."/>
            <person name="Dirks R."/>
            <person name="Jansen H."/>
            <person name="Henkel C."/>
            <person name="Chen W.J."/>
            <person name="Zahm M."/>
            <person name="Cabau C."/>
            <person name="Klopp C."/>
            <person name="Thompson A.W."/>
            <person name="Robinson-Rechavi M."/>
            <person name="Braasch I."/>
            <person name="Lecointre G."/>
            <person name="Bobe J."/>
            <person name="Postlethwait J.H."/>
            <person name="Berthelot C."/>
            <person name="Roest Crollius H."/>
            <person name="Guiguen Y."/>
        </authorList>
    </citation>
    <scope>NUCLEOTIDE SEQUENCE</scope>
    <source>
        <strain evidence="2">NC1722</strain>
    </source>
</reference>
<dbReference type="AlphaFoldDB" id="A0AAD7W4M0"/>
<evidence type="ECO:0000256" key="1">
    <source>
        <dbReference type="SAM" id="MobiDB-lite"/>
    </source>
</evidence>
<dbReference type="Proteomes" id="UP001221898">
    <property type="component" value="Unassembled WGS sequence"/>
</dbReference>
<evidence type="ECO:0000313" key="3">
    <source>
        <dbReference type="Proteomes" id="UP001221898"/>
    </source>
</evidence>
<accession>A0AAD7W4M0</accession>
<comment type="caution">
    <text evidence="2">The sequence shown here is derived from an EMBL/GenBank/DDBJ whole genome shotgun (WGS) entry which is preliminary data.</text>
</comment>
<feature type="compositionally biased region" description="Polar residues" evidence="1">
    <location>
        <begin position="1"/>
        <end position="10"/>
    </location>
</feature>
<name>A0AAD7W4M0_9TELE</name>
<protein>
    <submittedName>
        <fullName evidence="2">Uncharacterized protein</fullName>
    </submittedName>
</protein>
<dbReference type="EMBL" id="JAINUG010000313">
    <property type="protein sequence ID" value="KAJ8378712.1"/>
    <property type="molecule type" value="Genomic_DNA"/>
</dbReference>
<keyword evidence="3" id="KW-1185">Reference proteome</keyword>